<gene>
    <name evidence="3" type="ORF">F503_05526</name>
</gene>
<feature type="compositionally biased region" description="Basic and acidic residues" evidence="1">
    <location>
        <begin position="211"/>
        <end position="229"/>
    </location>
</feature>
<feature type="compositionally biased region" description="Pro residues" evidence="1">
    <location>
        <begin position="311"/>
        <end position="322"/>
    </location>
</feature>
<dbReference type="OrthoDB" id="5420895at2759"/>
<dbReference type="PANTHER" id="PTHR39611">
    <property type="entry name" value="HYDROXYPROLINE-RICH GLYCOPROTEIN DZ-HRGP-RELATED"/>
    <property type="match status" value="1"/>
</dbReference>
<dbReference type="Proteomes" id="UP000016923">
    <property type="component" value="Unassembled WGS sequence"/>
</dbReference>
<evidence type="ECO:0000259" key="2">
    <source>
        <dbReference type="Pfam" id="PF24355"/>
    </source>
</evidence>
<dbReference type="eggNOG" id="ENOG502SNYF">
    <property type="taxonomic scope" value="Eukaryota"/>
</dbReference>
<feature type="compositionally biased region" description="Basic and acidic residues" evidence="1">
    <location>
        <begin position="323"/>
        <end position="341"/>
    </location>
</feature>
<dbReference type="InterPro" id="IPR055936">
    <property type="entry name" value="DUF7514"/>
</dbReference>
<proteinExistence type="predicted"/>
<accession>S3CEC7</accession>
<feature type="compositionally biased region" description="Basic residues" evidence="1">
    <location>
        <begin position="255"/>
        <end position="266"/>
    </location>
</feature>
<evidence type="ECO:0000313" key="3">
    <source>
        <dbReference type="EMBL" id="EPE10431.1"/>
    </source>
</evidence>
<dbReference type="VEuPathDB" id="FungiDB:F503_05526"/>
<feature type="compositionally biased region" description="Polar residues" evidence="1">
    <location>
        <begin position="408"/>
        <end position="425"/>
    </location>
</feature>
<reference evidence="3 4" key="1">
    <citation type="journal article" date="2013" name="BMC Genomics">
        <title>The genome and transcriptome of the pine saprophyte Ophiostoma piceae, and a comparison with the bark beetle-associated pine pathogen Grosmannia clavigera.</title>
        <authorList>
            <person name="Haridas S."/>
            <person name="Wang Y."/>
            <person name="Lim L."/>
            <person name="Massoumi Alamouti S."/>
            <person name="Jackman S."/>
            <person name="Docking R."/>
            <person name="Robertson G."/>
            <person name="Birol I."/>
            <person name="Bohlmann J."/>
            <person name="Breuil C."/>
        </authorList>
    </citation>
    <scope>NUCLEOTIDE SEQUENCE [LARGE SCALE GENOMIC DNA]</scope>
    <source>
        <strain evidence="3 4">UAMH 11346</strain>
    </source>
</reference>
<feature type="region of interest" description="Disordered" evidence="1">
    <location>
        <begin position="186"/>
        <end position="614"/>
    </location>
</feature>
<evidence type="ECO:0000256" key="1">
    <source>
        <dbReference type="SAM" id="MobiDB-lite"/>
    </source>
</evidence>
<dbReference type="EMBL" id="KE148146">
    <property type="protein sequence ID" value="EPE10431.1"/>
    <property type="molecule type" value="Genomic_DNA"/>
</dbReference>
<sequence>MATAAPPPQTDAPPEAKPYYGYLIKDDKSPTPLFAAFLRALAQHIIDNIDDTNITLLSPPKLAAFYKLAGADYDALFLETSNPSISYTWQVTGCQHSLQPTANDFAPPSIPALTVKGFVRWQSLQTLLCPEIHVPVLQYAANNWGLKNLETGETFPPDLPKEALPAVPDPVIEKWHDECAQTLQREAANAAREKPASPRSTSVPRTKSRPIFKESEYFHPRDPREDRFSDYPPTPTEPRVRVHSPHFHTESHNLPPRRHSHPHHHVSSSESSDADDDLPTIPPRGARHIPRPDDPPMPSVRRVYPQGPTVIPDPYPPGPIPPGKRESSSSGGDRRRREERIPFPNLSRSPRRSPHRSEEPPRRSRGVSGPLRDRLSSFLPTGVTGVLNGMTKPDRPRSSSRTHSHSSEQGNIPQRYSKESLQSSKLGRGWSYDSDDGDNGSNNGDRHRHRDRDFERERERDRVRRDHGDPREYPIRRERERERDRMDRADHAEPPFRNREKDFDHERERERDRERERGRGQDYERREHERERGPDAHIPDRGRRESLREKKKNKSLDRSRDRSHEQCHEPDRPDDDRDYRSRRERDRDRERGRDRYPLRTETLKRPIVSADVER</sequence>
<evidence type="ECO:0000313" key="4">
    <source>
        <dbReference type="Proteomes" id="UP000016923"/>
    </source>
</evidence>
<name>S3CEC7_OPHP1</name>
<dbReference type="Pfam" id="PF24355">
    <property type="entry name" value="DUF7514"/>
    <property type="match status" value="1"/>
</dbReference>
<feature type="compositionally biased region" description="Basic and acidic residues" evidence="1">
    <location>
        <begin position="451"/>
        <end position="604"/>
    </location>
</feature>
<organism evidence="3 4">
    <name type="scientific">Ophiostoma piceae (strain UAMH 11346)</name>
    <name type="common">Sap stain fungus</name>
    <dbReference type="NCBI Taxonomy" id="1262450"/>
    <lineage>
        <taxon>Eukaryota</taxon>
        <taxon>Fungi</taxon>
        <taxon>Dikarya</taxon>
        <taxon>Ascomycota</taxon>
        <taxon>Pezizomycotina</taxon>
        <taxon>Sordariomycetes</taxon>
        <taxon>Sordariomycetidae</taxon>
        <taxon>Ophiostomatales</taxon>
        <taxon>Ophiostomataceae</taxon>
        <taxon>Ophiostoma</taxon>
    </lineage>
</organism>
<dbReference type="HOGENOM" id="CLU_019694_0_0_1"/>
<dbReference type="AlphaFoldDB" id="S3CEC7"/>
<feature type="domain" description="DUF7514" evidence="2">
    <location>
        <begin position="21"/>
        <end position="180"/>
    </location>
</feature>
<keyword evidence="4" id="KW-1185">Reference proteome</keyword>
<protein>
    <submittedName>
        <fullName evidence="3">Hydroxyproline-rich glycoprotein dz-hrgp</fullName>
    </submittedName>
</protein>
<dbReference type="OMA" id="EVDRWHK"/>
<dbReference type="PANTHER" id="PTHR39611:SF2">
    <property type="entry name" value="HYDROXYPROLINE-RICH GLYCOPROTEIN DZ-HRGP"/>
    <property type="match status" value="1"/>
</dbReference>